<evidence type="ECO:0000313" key="1">
    <source>
        <dbReference type="EMBL" id="EAT34928.1"/>
    </source>
</evidence>
<organism evidence="1 2">
    <name type="scientific">Aedes aegypti</name>
    <name type="common">Yellowfever mosquito</name>
    <name type="synonym">Culex aegypti</name>
    <dbReference type="NCBI Taxonomy" id="7159"/>
    <lineage>
        <taxon>Eukaryota</taxon>
        <taxon>Metazoa</taxon>
        <taxon>Ecdysozoa</taxon>
        <taxon>Arthropoda</taxon>
        <taxon>Hexapoda</taxon>
        <taxon>Insecta</taxon>
        <taxon>Pterygota</taxon>
        <taxon>Neoptera</taxon>
        <taxon>Endopterygota</taxon>
        <taxon>Diptera</taxon>
        <taxon>Nematocera</taxon>
        <taxon>Culicoidea</taxon>
        <taxon>Culicidae</taxon>
        <taxon>Culicinae</taxon>
        <taxon>Aedini</taxon>
        <taxon>Aedes</taxon>
        <taxon>Stegomyia</taxon>
    </lineage>
</organism>
<accession>Q16KT1</accession>
<dbReference type="HOGENOM" id="CLU_1361448_0_0_1"/>
<sequence>MSYESDEVDEDIRTLISESVDLADELFGVIVQEELSKTKTTILKELESEVESYARQIGQYTTRLQRLELLEQGMLHRLNNCSALAKEFDQLTDLYQAKVSQLRDLLDHSITFEFSKLLAKDVFQKMYGFKDELDQLEEKLGESTDLINKEDNQEIVQTLSHLKRKTSKMMQDMDNLLGLNSMHKLTVMGFSNKIYYDDQKSQGA</sequence>
<dbReference type="OMA" id="FDEENHA"/>
<dbReference type="PaxDb" id="7159-AAEL012878-PA"/>
<protein>
    <submittedName>
        <fullName evidence="1">AAEL012878-PA</fullName>
    </submittedName>
</protein>
<dbReference type="eggNOG" id="ENOG502T8HR">
    <property type="taxonomic scope" value="Eukaryota"/>
</dbReference>
<dbReference type="AlphaFoldDB" id="Q16KT1"/>
<proteinExistence type="predicted"/>
<evidence type="ECO:0000313" key="2">
    <source>
        <dbReference type="Proteomes" id="UP000682892"/>
    </source>
</evidence>
<dbReference type="Proteomes" id="UP000682892">
    <property type="component" value="Unassembled WGS sequence"/>
</dbReference>
<dbReference type="EMBL" id="CH477938">
    <property type="protein sequence ID" value="EAT34928.1"/>
    <property type="molecule type" value="Genomic_DNA"/>
</dbReference>
<gene>
    <name evidence="1" type="ORF">AaeL_AAEL012878</name>
</gene>
<reference evidence="1" key="2">
    <citation type="journal article" date="2007" name="Science">
        <title>Genome sequence of Aedes aegypti, a major arbovirus vector.</title>
        <authorList>
            <person name="Nene V."/>
            <person name="Wortman J.R."/>
            <person name="Lawson D."/>
            <person name="Haas B."/>
            <person name="Kodira C."/>
            <person name="Tu Z.J."/>
            <person name="Loftus B."/>
            <person name="Xi Z."/>
            <person name="Megy K."/>
            <person name="Grabherr M."/>
            <person name="Ren Q."/>
            <person name="Zdobnov E.M."/>
            <person name="Lobo N.F."/>
            <person name="Campbell K.S."/>
            <person name="Brown S.E."/>
            <person name="Bonaldo M.F."/>
            <person name="Zhu J."/>
            <person name="Sinkins S.P."/>
            <person name="Hogenkamp D.G."/>
            <person name="Amedeo P."/>
            <person name="Arensburger P."/>
            <person name="Atkinson P.W."/>
            <person name="Bidwell S."/>
            <person name="Biedler J."/>
            <person name="Birney E."/>
            <person name="Bruggner R.V."/>
            <person name="Costas J."/>
            <person name="Coy M.R."/>
            <person name="Crabtree J."/>
            <person name="Crawford M."/>
            <person name="Debruyn B."/>
            <person name="Decaprio D."/>
            <person name="Eiglmeier K."/>
            <person name="Eisenstadt E."/>
            <person name="El-Dorry H."/>
            <person name="Gelbart W.M."/>
            <person name="Gomes S.L."/>
            <person name="Hammond M."/>
            <person name="Hannick L.I."/>
            <person name="Hogan J.R."/>
            <person name="Holmes M.H."/>
            <person name="Jaffe D."/>
            <person name="Johnston J.S."/>
            <person name="Kennedy R.C."/>
            <person name="Koo H."/>
            <person name="Kravitz S."/>
            <person name="Kriventseva E.V."/>
            <person name="Kulp D."/>
            <person name="Labutti K."/>
            <person name="Lee E."/>
            <person name="Li S."/>
            <person name="Lovin D.D."/>
            <person name="Mao C."/>
            <person name="Mauceli E."/>
            <person name="Menck C.F."/>
            <person name="Miller J.R."/>
            <person name="Montgomery P."/>
            <person name="Mori A."/>
            <person name="Nascimento A.L."/>
            <person name="Naveira H.F."/>
            <person name="Nusbaum C."/>
            <person name="O'leary S."/>
            <person name="Orvis J."/>
            <person name="Pertea M."/>
            <person name="Quesneville H."/>
            <person name="Reidenbach K.R."/>
            <person name="Rogers Y.H."/>
            <person name="Roth C.W."/>
            <person name="Schneider J.R."/>
            <person name="Schatz M."/>
            <person name="Shumway M."/>
            <person name="Stanke M."/>
            <person name="Stinson E.O."/>
            <person name="Tubio J.M."/>
            <person name="Vanzee J.P."/>
            <person name="Verjovski-Almeida S."/>
            <person name="Werner D."/>
            <person name="White O."/>
            <person name="Wyder S."/>
            <person name="Zeng Q."/>
            <person name="Zhao Q."/>
            <person name="Zhao Y."/>
            <person name="Hill C.A."/>
            <person name="Raikhel A.S."/>
            <person name="Soares M.B."/>
            <person name="Knudson D.L."/>
            <person name="Lee N.H."/>
            <person name="Galagan J."/>
            <person name="Salzberg S.L."/>
            <person name="Paulsen I.T."/>
            <person name="Dimopoulos G."/>
            <person name="Collins F.H."/>
            <person name="Birren B."/>
            <person name="Fraser-Liggett C.M."/>
            <person name="Severson D.W."/>
        </authorList>
    </citation>
    <scope>NUCLEOTIDE SEQUENCE [LARGE SCALE GENOMIC DNA]</scope>
    <source>
        <strain evidence="1">Liverpool</strain>
    </source>
</reference>
<reference evidence="1" key="3">
    <citation type="submission" date="2012-09" db="EMBL/GenBank/DDBJ databases">
        <authorList>
            <consortium name="VectorBase"/>
        </authorList>
    </citation>
    <scope>NUCLEOTIDE SEQUENCE</scope>
    <source>
        <strain evidence="1">Liverpool</strain>
    </source>
</reference>
<reference evidence="1" key="1">
    <citation type="submission" date="2005-10" db="EMBL/GenBank/DDBJ databases">
        <authorList>
            <person name="Loftus B.J."/>
            <person name="Nene V.M."/>
            <person name="Hannick L.I."/>
            <person name="Bidwell S."/>
            <person name="Haas B."/>
            <person name="Amedeo P."/>
            <person name="Orvis J."/>
            <person name="Wortman J.R."/>
            <person name="White O.R."/>
            <person name="Salzberg S."/>
            <person name="Shumway M."/>
            <person name="Koo H."/>
            <person name="Zhao Y."/>
            <person name="Holmes M."/>
            <person name="Miller J."/>
            <person name="Schatz M."/>
            <person name="Pop M."/>
            <person name="Pai G."/>
            <person name="Utterback T."/>
            <person name="Rogers Y.-H."/>
            <person name="Kravitz S."/>
            <person name="Fraser C.M."/>
        </authorList>
    </citation>
    <scope>NUCLEOTIDE SEQUENCE</scope>
    <source>
        <strain evidence="1">Liverpool</strain>
    </source>
</reference>
<name>Q16KT1_AEDAE</name>